<keyword evidence="1" id="KW-1133">Transmembrane helix</keyword>
<proteinExistence type="predicted"/>
<keyword evidence="3" id="KW-1185">Reference proteome</keyword>
<gene>
    <name evidence="2" type="ORF">PGX00_17545</name>
</gene>
<dbReference type="SUPFAM" id="SSF53850">
    <property type="entry name" value="Periplasmic binding protein-like II"/>
    <property type="match status" value="1"/>
</dbReference>
<dbReference type="Gene3D" id="3.40.190.10">
    <property type="entry name" value="Periplasmic binding protein-like II"/>
    <property type="match status" value="2"/>
</dbReference>
<protein>
    <submittedName>
        <fullName evidence="2">Transporter substrate-binding domain-containing protein</fullName>
    </submittedName>
</protein>
<comment type="caution">
    <text evidence="2">The sequence shown here is derived from an EMBL/GenBank/DDBJ whole genome shotgun (WGS) entry which is preliminary data.</text>
</comment>
<sequence length="268" mass="30531">MLSEGDQMRYINVKYFVYAVLVIIYSGGSTLPFSVAKATEVLSATKPTELLIAGKDKDDFFGVWLSHTYTEAFSRLGIKFLYVEAPLKRVSKMTDSLQVDGDISRVVDYHDSHRNLVRVNESHHFLKFVAYTTDPTLKLTGWKSLENTPLRVEYIRGGARAESELTKLVMEKNLSMTSTYEQALKKLVSGRTDLFVNSESAILPFLNEGKYKETNIYVAGVLERVPMHMFLIKKHSQIASDLSRVLRDLKQEGLIEKYKIIARKTVVY</sequence>
<organism evidence="2 3">
    <name type="scientific">Vibrio algarum</name>
    <dbReference type="NCBI Taxonomy" id="3020714"/>
    <lineage>
        <taxon>Bacteria</taxon>
        <taxon>Pseudomonadati</taxon>
        <taxon>Pseudomonadota</taxon>
        <taxon>Gammaproteobacteria</taxon>
        <taxon>Vibrionales</taxon>
        <taxon>Vibrionaceae</taxon>
        <taxon>Vibrio</taxon>
    </lineage>
</organism>
<reference evidence="2 3" key="1">
    <citation type="submission" date="2023-01" db="EMBL/GenBank/DDBJ databases">
        <title>Vibrio sp. KJ40-1 sp.nov, isolated from marine algae.</title>
        <authorList>
            <person name="Butt M."/>
            <person name="Kim J.M.J."/>
            <person name="Jeon C.O.C."/>
        </authorList>
    </citation>
    <scope>NUCLEOTIDE SEQUENCE [LARGE SCALE GENOMIC DNA]</scope>
    <source>
        <strain evidence="2 3">KJ40-1</strain>
    </source>
</reference>
<evidence type="ECO:0000313" key="3">
    <source>
        <dbReference type="Proteomes" id="UP001210678"/>
    </source>
</evidence>
<name>A0ABT4YVF5_9VIBR</name>
<dbReference type="EMBL" id="JAQLOI010000003">
    <property type="protein sequence ID" value="MDB1125355.1"/>
    <property type="molecule type" value="Genomic_DNA"/>
</dbReference>
<feature type="transmembrane region" description="Helical" evidence="1">
    <location>
        <begin position="15"/>
        <end position="36"/>
    </location>
</feature>
<keyword evidence="1" id="KW-0812">Transmembrane</keyword>
<keyword evidence="1" id="KW-0472">Membrane</keyword>
<dbReference type="Proteomes" id="UP001210678">
    <property type="component" value="Unassembled WGS sequence"/>
</dbReference>
<evidence type="ECO:0000313" key="2">
    <source>
        <dbReference type="EMBL" id="MDB1125355.1"/>
    </source>
</evidence>
<evidence type="ECO:0000256" key="1">
    <source>
        <dbReference type="SAM" id="Phobius"/>
    </source>
</evidence>
<dbReference type="RefSeq" id="WP_272138987.1">
    <property type="nucleotide sequence ID" value="NZ_JAQLOI010000003.1"/>
</dbReference>
<accession>A0ABT4YVF5</accession>